<dbReference type="RefSeq" id="WP_012618273.1">
    <property type="nucleotide sequence ID" value="NC_011832.1"/>
</dbReference>
<dbReference type="InterPro" id="IPR038765">
    <property type="entry name" value="Papain-like_cys_pep_sf"/>
</dbReference>
<protein>
    <recommendedName>
        <fullName evidence="1">Peptidase C39-like domain-containing protein</fullName>
    </recommendedName>
</protein>
<dbReference type="GeneID" id="7272184"/>
<dbReference type="OrthoDB" id="131732at2157"/>
<evidence type="ECO:0000259" key="1">
    <source>
        <dbReference type="Pfam" id="PF13529"/>
    </source>
</evidence>
<sequence length="717" mass="77367" precursor="true">MKLISMSIVVVALLLAAMVMVPFVTAAAADSHAVSVEEAKSVAETNVQRIAASSSEFSDWKSADIRQATTYYDLTGNQSAYSFELTVGGTYAGYLIISATRENFPVLEYSRGETPDRNATVKARADRLAAQEASEKKVSISAGRPLYLGATFFYMDYSNDKADAKKTGDERIVVDLNEGKILRPESSNATLARFGTNELEIQRSELSKKAQALAAWDTIEKSTSNSSARTAGANSVAVMTLGQTTKIIDDVPFYFWNDGCSPTSAAMVLGYWRNRGLTRLPITNQTSGDPLTSELRRDMLTLYGATIPAMIPIGMNLVTQNYSYQYSADFQTIIISTWHVLINEIDADSPAVLSMLSGGAPLEIPSRPYGEHSVAAVGYDSDGTLGNTYVIVHDTWDPLVNRHILICNWIAAVSSAERPNSTYTITASAGNHGSINPAGSVQVPIETRKTFTITPDAGCTITSVMVDGQSVGTVSSYTFEDVTASHTISATFGQNAMIWNWSQSGWGTWQYRAYTPSGLSTPYGPVMTSNSIEGLHGEYGIDIQSNPGFGQTWINRTFTDPTGVGWNTITFNGVLTPATYADETGFGIRVNNDCVFDAWASQTPPGNSGQPFSFTANFAQSPTVEVTINFISDYAPIERDALHYDSLSLSRQPGSLMTAGNASFTISDRNGTTQSGLITTEKSGTITITDSTGRTRSVTPLNLKNRSMTGAVHQSHE</sequence>
<dbReference type="KEGG" id="mpl:Mpal_1642"/>
<dbReference type="Proteomes" id="UP000002457">
    <property type="component" value="Chromosome"/>
</dbReference>
<dbReference type="SUPFAM" id="SSF54001">
    <property type="entry name" value="Cysteine proteinases"/>
    <property type="match status" value="1"/>
</dbReference>
<dbReference type="Gene3D" id="3.90.70.10">
    <property type="entry name" value="Cysteine proteinases"/>
    <property type="match status" value="1"/>
</dbReference>
<dbReference type="HOGENOM" id="CLU_025918_0_0_2"/>
<proteinExistence type="predicted"/>
<dbReference type="EMBL" id="CP001338">
    <property type="protein sequence ID" value="ACL16954.1"/>
    <property type="molecule type" value="Genomic_DNA"/>
</dbReference>
<organism evidence="2 3">
    <name type="scientific">Methanosphaerula palustris (strain ATCC BAA-1556 / DSM 19958 / E1-9c)</name>
    <dbReference type="NCBI Taxonomy" id="521011"/>
    <lineage>
        <taxon>Archaea</taxon>
        <taxon>Methanobacteriati</taxon>
        <taxon>Methanobacteriota</taxon>
        <taxon>Stenosarchaea group</taxon>
        <taxon>Methanomicrobia</taxon>
        <taxon>Methanomicrobiales</taxon>
        <taxon>Methanoregulaceae</taxon>
        <taxon>Methanosphaerula</taxon>
    </lineage>
</organism>
<name>B8GJB3_METPE</name>
<accession>B8GJB3</accession>
<dbReference type="eggNOG" id="arCOG03311">
    <property type="taxonomic scope" value="Archaea"/>
</dbReference>
<dbReference type="STRING" id="521011.Mpal_1642"/>
<dbReference type="AlphaFoldDB" id="B8GJB3"/>
<reference evidence="2 3" key="1">
    <citation type="journal article" date="2015" name="Genome Announc.">
        <title>Complete Genome Sequence of Methanosphaerula palustris E1-9CT, a Hydrogenotrophic Methanogen Isolated from a Minerotrophic Fen Peatland.</title>
        <authorList>
            <person name="Cadillo-Quiroz H."/>
            <person name="Browne P."/>
            <person name="Kyrpides N."/>
            <person name="Woyke T."/>
            <person name="Goodwin L."/>
            <person name="Detter C."/>
            <person name="Yavitt J.B."/>
            <person name="Zinder S.H."/>
        </authorList>
    </citation>
    <scope>NUCLEOTIDE SEQUENCE [LARGE SCALE GENOMIC DNA]</scope>
    <source>
        <strain evidence="3">ATCC BAA-1556 / DSM 19958 / E1-9c</strain>
    </source>
</reference>
<feature type="domain" description="Peptidase C39-like" evidence="1">
    <location>
        <begin position="250"/>
        <end position="396"/>
    </location>
</feature>
<keyword evidence="3" id="KW-1185">Reference proteome</keyword>
<evidence type="ECO:0000313" key="3">
    <source>
        <dbReference type="Proteomes" id="UP000002457"/>
    </source>
</evidence>
<evidence type="ECO:0000313" key="2">
    <source>
        <dbReference type="EMBL" id="ACL16954.1"/>
    </source>
</evidence>
<gene>
    <name evidence="2" type="ordered locus">Mpal_1642</name>
</gene>
<dbReference type="Pfam" id="PF13529">
    <property type="entry name" value="Peptidase_C39_2"/>
    <property type="match status" value="1"/>
</dbReference>
<dbReference type="InterPro" id="IPR039564">
    <property type="entry name" value="Peptidase_C39-like"/>
</dbReference>